<feature type="transmembrane region" description="Helical" evidence="2">
    <location>
        <begin position="37"/>
        <end position="58"/>
    </location>
</feature>
<dbReference type="GO" id="GO:0016020">
    <property type="term" value="C:membrane"/>
    <property type="evidence" value="ECO:0007669"/>
    <property type="project" value="InterPro"/>
</dbReference>
<name>K4LBQ6_THEPS</name>
<gene>
    <name evidence="4" type="ordered locus">Tph_c00620</name>
</gene>
<dbReference type="PANTHER" id="PTHR22911">
    <property type="entry name" value="ACYL-MALONYL CONDENSING ENZYME-RELATED"/>
    <property type="match status" value="1"/>
</dbReference>
<dbReference type="PANTHER" id="PTHR22911:SF79">
    <property type="entry name" value="MOBA-LIKE NTP TRANSFERASE DOMAIN-CONTAINING PROTEIN"/>
    <property type="match status" value="1"/>
</dbReference>
<dbReference type="AlphaFoldDB" id="K4LBQ6"/>
<feature type="domain" description="EamA" evidence="3">
    <location>
        <begin position="152"/>
        <end position="286"/>
    </location>
</feature>
<reference evidence="4 5" key="1">
    <citation type="journal article" date="2012" name="BMC Genomics">
        <title>Genome-guided analysis of physiological and morphological traits of the fermentative acetate oxidizer Thermacetogenium phaeum.</title>
        <authorList>
            <person name="Oehler D."/>
            <person name="Poehlein A."/>
            <person name="Leimbach A."/>
            <person name="Muller N."/>
            <person name="Daniel R."/>
            <person name="Gottschalk G."/>
            <person name="Schink B."/>
        </authorList>
    </citation>
    <scope>NUCLEOTIDE SEQUENCE [LARGE SCALE GENOMIC DNA]</scope>
    <source>
        <strain evidence="5">ATCC BAA-254 / DSM 26808 / PB</strain>
    </source>
</reference>
<feature type="transmembrane region" description="Helical" evidence="2">
    <location>
        <begin position="243"/>
        <end position="263"/>
    </location>
</feature>
<comment type="similarity">
    <text evidence="1">Belongs to the EamA transporter family.</text>
</comment>
<evidence type="ECO:0000313" key="4">
    <source>
        <dbReference type="EMBL" id="AFV10311.1"/>
    </source>
</evidence>
<evidence type="ECO:0000313" key="5">
    <source>
        <dbReference type="Proteomes" id="UP000000467"/>
    </source>
</evidence>
<feature type="transmembrane region" description="Helical" evidence="2">
    <location>
        <begin position="70"/>
        <end position="91"/>
    </location>
</feature>
<feature type="domain" description="EamA" evidence="3">
    <location>
        <begin position="8"/>
        <end position="142"/>
    </location>
</feature>
<sequence>MGGYRFQSGVFLVLFSGICYGFMPIIAIYAYQGGATATTLAFLRAALAAVLFIVYLFWRGFPSNVNRRAVLILLAVGAFVQPLESFCYVAALQYISAGLTVLIFYTYPAWVAIWGLLFRWERLSLRKGIGIAVASAGLVLVVGTSLGRVNAYGVLLAITAALGCSFYVIFSKRAIRDVGPLYASTIMSVSTAVTLGVIGAAAGGLSFGMQPLGWLMALLCAVVTVNLALLAFLAGLKIVGSTTASILCMTEPLTTVVFSAILFSQHLTASQLLGGLVILAGAVLVVKG</sequence>
<dbReference type="InterPro" id="IPR000620">
    <property type="entry name" value="EamA_dom"/>
</dbReference>
<evidence type="ECO:0000256" key="2">
    <source>
        <dbReference type="SAM" id="Phobius"/>
    </source>
</evidence>
<evidence type="ECO:0000256" key="1">
    <source>
        <dbReference type="ARBA" id="ARBA00007362"/>
    </source>
</evidence>
<dbReference type="EMBL" id="CP003732">
    <property type="protein sequence ID" value="AFV10311.1"/>
    <property type="molecule type" value="Genomic_DNA"/>
</dbReference>
<dbReference type="Proteomes" id="UP000000467">
    <property type="component" value="Chromosome"/>
</dbReference>
<feature type="transmembrane region" description="Helical" evidence="2">
    <location>
        <begin position="152"/>
        <end position="170"/>
    </location>
</feature>
<keyword evidence="2" id="KW-1133">Transmembrane helix</keyword>
<dbReference type="SUPFAM" id="SSF103481">
    <property type="entry name" value="Multidrug resistance efflux transporter EmrE"/>
    <property type="match status" value="2"/>
</dbReference>
<dbReference type="Pfam" id="PF00892">
    <property type="entry name" value="EamA"/>
    <property type="match status" value="2"/>
</dbReference>
<dbReference type="HOGENOM" id="CLU_033863_9_3_9"/>
<proteinExistence type="inferred from homology"/>
<accession>K4LBQ6</accession>
<feature type="transmembrane region" description="Helical" evidence="2">
    <location>
        <begin position="269"/>
        <end position="286"/>
    </location>
</feature>
<keyword evidence="5" id="KW-1185">Reference proteome</keyword>
<dbReference type="RefSeq" id="WP_015049231.1">
    <property type="nucleotide sequence ID" value="NC_018870.1"/>
</dbReference>
<keyword evidence="2" id="KW-0472">Membrane</keyword>
<feature type="transmembrane region" description="Helical" evidence="2">
    <location>
        <begin position="182"/>
        <end position="202"/>
    </location>
</feature>
<evidence type="ECO:0000259" key="3">
    <source>
        <dbReference type="Pfam" id="PF00892"/>
    </source>
</evidence>
<dbReference type="OrthoDB" id="9808556at2"/>
<dbReference type="KEGG" id="tpz:Tph_c00620"/>
<feature type="transmembrane region" description="Helical" evidence="2">
    <location>
        <begin position="97"/>
        <end position="117"/>
    </location>
</feature>
<dbReference type="eggNOG" id="COG0697">
    <property type="taxonomic scope" value="Bacteria"/>
</dbReference>
<dbReference type="InterPro" id="IPR037185">
    <property type="entry name" value="EmrE-like"/>
</dbReference>
<feature type="transmembrane region" description="Helical" evidence="2">
    <location>
        <begin position="12"/>
        <end position="31"/>
    </location>
</feature>
<organism evidence="4 5">
    <name type="scientific">Thermacetogenium phaeum (strain ATCC BAA-254 / DSM 26808 / PB)</name>
    <dbReference type="NCBI Taxonomy" id="1089553"/>
    <lineage>
        <taxon>Bacteria</taxon>
        <taxon>Bacillati</taxon>
        <taxon>Bacillota</taxon>
        <taxon>Clostridia</taxon>
        <taxon>Thermoanaerobacterales</taxon>
        <taxon>Thermoanaerobacteraceae</taxon>
        <taxon>Thermacetogenium</taxon>
    </lineage>
</organism>
<feature type="transmembrane region" description="Helical" evidence="2">
    <location>
        <begin position="214"/>
        <end position="236"/>
    </location>
</feature>
<keyword evidence="2" id="KW-0812">Transmembrane</keyword>
<protein>
    <submittedName>
        <fullName evidence="4">EamA-like drug/metabolite transporter</fullName>
    </submittedName>
</protein>
<feature type="transmembrane region" description="Helical" evidence="2">
    <location>
        <begin position="129"/>
        <end position="146"/>
    </location>
</feature>